<dbReference type="SUPFAM" id="SSF53335">
    <property type="entry name" value="S-adenosyl-L-methionine-dependent methyltransferases"/>
    <property type="match status" value="1"/>
</dbReference>
<reference evidence="2 3" key="1">
    <citation type="submission" date="2020-08" db="EMBL/GenBank/DDBJ databases">
        <title>Bridging the membrane lipid divide: bacteria of the FCB group superphylum have the potential to synthesize archaeal ether lipids.</title>
        <authorList>
            <person name="Villanueva L."/>
            <person name="Von Meijenfeldt F.A.B."/>
            <person name="Westbye A.B."/>
            <person name="Yadav S."/>
            <person name="Hopmans E.C."/>
            <person name="Dutilh B.E."/>
            <person name="Sinninghe Damste J.S."/>
        </authorList>
    </citation>
    <scope>NUCLEOTIDE SEQUENCE [LARGE SCALE GENOMIC DNA]</scope>
    <source>
        <strain evidence="2">NIOZ-UU82</strain>
    </source>
</reference>
<sequence length="250" mass="28682">MRYFNLIKNLSNWWLYLATKFGIYNADPILFRTRRGILVEVPQRLLQTFKEIFMDECYMDGLELHVPDNSTIIDIGANAGFFTLFAASRFNDSRILAYEPVPSNFKQLAKNRGLNADCSIECFQKAVAGHSSTVEVMFDPDDSFTTSATIFQKPHKHNQVIQVPSIMLFDIFREHRIKRCDLLKMDCEGAEYDIIYGCPLECLSRIDQIAMEVHGGAESGQNIDSLEAYLIAQGFTTRRRPVGMLWAWKK</sequence>
<dbReference type="GO" id="GO:0008168">
    <property type="term" value="F:methyltransferase activity"/>
    <property type="evidence" value="ECO:0007669"/>
    <property type="project" value="UniProtKB-KW"/>
</dbReference>
<dbReference type="PANTHER" id="PTHR34203:SF15">
    <property type="entry name" value="SLL1173 PROTEIN"/>
    <property type="match status" value="1"/>
</dbReference>
<dbReference type="Pfam" id="PF05050">
    <property type="entry name" value="Methyltransf_21"/>
    <property type="match status" value="1"/>
</dbReference>
<protein>
    <submittedName>
        <fullName evidence="2">FkbM family methyltransferase</fullName>
    </submittedName>
</protein>
<gene>
    <name evidence="2" type="ORF">H8E80_03485</name>
</gene>
<dbReference type="AlphaFoldDB" id="A0A8J6TBG9"/>
<dbReference type="PANTHER" id="PTHR34203">
    <property type="entry name" value="METHYLTRANSFERASE, FKBM FAMILY PROTEIN"/>
    <property type="match status" value="1"/>
</dbReference>
<dbReference type="NCBIfam" id="TIGR01444">
    <property type="entry name" value="fkbM_fam"/>
    <property type="match status" value="1"/>
</dbReference>
<organism evidence="2 3">
    <name type="scientific">Candidatus Desulfaltia bathyphila</name>
    <dbReference type="NCBI Taxonomy" id="2841697"/>
    <lineage>
        <taxon>Bacteria</taxon>
        <taxon>Pseudomonadati</taxon>
        <taxon>Thermodesulfobacteriota</taxon>
        <taxon>Desulfobacteria</taxon>
        <taxon>Desulfobacterales</taxon>
        <taxon>Desulfobacterales incertae sedis</taxon>
        <taxon>Candidatus Desulfaltia</taxon>
    </lineage>
</organism>
<evidence type="ECO:0000313" key="2">
    <source>
        <dbReference type="EMBL" id="MBC8199093.1"/>
    </source>
</evidence>
<evidence type="ECO:0000313" key="3">
    <source>
        <dbReference type="Proteomes" id="UP000603545"/>
    </source>
</evidence>
<dbReference type="InterPro" id="IPR052514">
    <property type="entry name" value="SAM-dependent_MTase"/>
</dbReference>
<keyword evidence="2" id="KW-0808">Transferase</keyword>
<proteinExistence type="predicted"/>
<name>A0A8J6TBG9_9BACT</name>
<comment type="caution">
    <text evidence="2">The sequence shown here is derived from an EMBL/GenBank/DDBJ whole genome shotgun (WGS) entry which is preliminary data.</text>
</comment>
<feature type="domain" description="Methyltransferase FkbM" evidence="1">
    <location>
        <begin position="74"/>
        <end position="235"/>
    </location>
</feature>
<dbReference type="EMBL" id="JACNLL010000035">
    <property type="protein sequence ID" value="MBC8199093.1"/>
    <property type="molecule type" value="Genomic_DNA"/>
</dbReference>
<accession>A0A8J6TBG9</accession>
<dbReference type="InterPro" id="IPR029063">
    <property type="entry name" value="SAM-dependent_MTases_sf"/>
</dbReference>
<dbReference type="Gene3D" id="3.40.50.150">
    <property type="entry name" value="Vaccinia Virus protein VP39"/>
    <property type="match status" value="1"/>
</dbReference>
<evidence type="ECO:0000259" key="1">
    <source>
        <dbReference type="Pfam" id="PF05050"/>
    </source>
</evidence>
<dbReference type="InterPro" id="IPR006342">
    <property type="entry name" value="FkbM_mtfrase"/>
</dbReference>
<dbReference type="GO" id="GO:0032259">
    <property type="term" value="P:methylation"/>
    <property type="evidence" value="ECO:0007669"/>
    <property type="project" value="UniProtKB-KW"/>
</dbReference>
<keyword evidence="2" id="KW-0489">Methyltransferase</keyword>
<dbReference type="Proteomes" id="UP000603545">
    <property type="component" value="Unassembled WGS sequence"/>
</dbReference>